<reference evidence="3 4" key="1">
    <citation type="submission" date="2015-12" db="EMBL/GenBank/DDBJ databases">
        <title>Dictyostelia acquired genes for synthesis and detection of signals that induce cell-type specialization by lateral gene transfer from prokaryotes.</title>
        <authorList>
            <person name="Gloeckner G."/>
            <person name="Schaap P."/>
        </authorList>
    </citation>
    <scope>NUCLEOTIDE SEQUENCE [LARGE SCALE GENOMIC DNA]</scope>
    <source>
        <strain evidence="3 4">TK</strain>
    </source>
</reference>
<dbReference type="Gene3D" id="3.30.200.20">
    <property type="entry name" value="Phosphorylase Kinase, domain 1"/>
    <property type="match status" value="1"/>
</dbReference>
<evidence type="ECO:0000313" key="4">
    <source>
        <dbReference type="Proteomes" id="UP000076078"/>
    </source>
</evidence>
<dbReference type="EMBL" id="LODT01000025">
    <property type="protein sequence ID" value="KYQ93598.1"/>
    <property type="molecule type" value="Genomic_DNA"/>
</dbReference>
<feature type="compositionally biased region" description="Acidic residues" evidence="1">
    <location>
        <begin position="680"/>
        <end position="690"/>
    </location>
</feature>
<dbReference type="SUPFAM" id="SSF48371">
    <property type="entry name" value="ARM repeat"/>
    <property type="match status" value="1"/>
</dbReference>
<dbReference type="InterPro" id="IPR051177">
    <property type="entry name" value="CIK-Related_Protein"/>
</dbReference>
<dbReference type="Gene3D" id="1.25.10.10">
    <property type="entry name" value="Leucine-rich Repeat Variant"/>
    <property type="match status" value="1"/>
</dbReference>
<dbReference type="STRING" id="361077.A0A151ZHX3"/>
<dbReference type="PANTHER" id="PTHR12984">
    <property type="entry name" value="SCY1-RELATED S/T PROTEIN KINASE-LIKE"/>
    <property type="match status" value="1"/>
</dbReference>
<organism evidence="3 4">
    <name type="scientific">Tieghemostelium lacteum</name>
    <name type="common">Slime mold</name>
    <name type="synonym">Dictyostelium lacteum</name>
    <dbReference type="NCBI Taxonomy" id="361077"/>
    <lineage>
        <taxon>Eukaryota</taxon>
        <taxon>Amoebozoa</taxon>
        <taxon>Evosea</taxon>
        <taxon>Eumycetozoa</taxon>
        <taxon>Dictyostelia</taxon>
        <taxon>Dictyosteliales</taxon>
        <taxon>Raperosteliaceae</taxon>
        <taxon>Tieghemostelium</taxon>
    </lineage>
</organism>
<evidence type="ECO:0000313" key="3">
    <source>
        <dbReference type="EMBL" id="KYQ93598.1"/>
    </source>
</evidence>
<feature type="compositionally biased region" description="Low complexity" evidence="1">
    <location>
        <begin position="660"/>
        <end position="672"/>
    </location>
</feature>
<feature type="compositionally biased region" description="Basic and acidic residues" evidence="1">
    <location>
        <begin position="691"/>
        <end position="703"/>
    </location>
</feature>
<feature type="compositionally biased region" description="Polar residues" evidence="1">
    <location>
        <begin position="556"/>
        <end position="566"/>
    </location>
</feature>
<feature type="compositionally biased region" description="Low complexity" evidence="1">
    <location>
        <begin position="590"/>
        <end position="645"/>
    </location>
</feature>
<dbReference type="Proteomes" id="UP000076078">
    <property type="component" value="Unassembled WGS sequence"/>
</dbReference>
<dbReference type="Pfam" id="PF00069">
    <property type="entry name" value="Pkinase"/>
    <property type="match status" value="1"/>
</dbReference>
<proteinExistence type="predicted"/>
<dbReference type="GO" id="GO:0005524">
    <property type="term" value="F:ATP binding"/>
    <property type="evidence" value="ECO:0007669"/>
    <property type="project" value="InterPro"/>
</dbReference>
<feature type="compositionally biased region" description="Low complexity" evidence="1">
    <location>
        <begin position="707"/>
        <end position="723"/>
    </location>
</feature>
<evidence type="ECO:0000259" key="2">
    <source>
        <dbReference type="PROSITE" id="PS50011"/>
    </source>
</evidence>
<sequence length="789" mass="88505">MFNNILARMGQGLSVGQQSFPYNIGNPVSTYLGKSIWTLHSGTKKDDGSPVSIFSFDKTKNQSKIDVAKNGFKRAKTIRHPNFLTYLDGIEMDSNIYIVTEPIQPLDDLIDDIKKYDNAISWGIYQIAKALSFLNNNNNLAHGNINLTTIFVTKAGDWKLGSLDLVSDPKDLYSVLKNHHDLIPVKYKPPEILKGLWSHLQESPSYGIDSWMLGCLLYECYSGPMSKSEDVRDLDNIPKQLHQQYQKCFSSKTESRLNPQKFLESSYFQNIFVETCVFLENITLKDNFEKESFYKKLDSNIEKLPANICKFKIIPHLLTAFEFGPINLKILGIILKLSSNLTPEEYSTKIIPSILKWFASDDRALRINLLENLEHYIQHLSSDLINNQIFQHVVNGFNDNPTLKEMTVKSMILFAPKLTEKTLTQLLKYFAALQKDPLPGIRTNTTICLGRITEYLSDDLKKKVLIPAFSTALKDSFVPHANAGISAFLFTINYYNAEQIATRIIPELSQCLINPDRSIRNLALQSIQKFLTKLEKMIETMESPPQSQLNSNNSSTEGSLNNSTGSDGVLSNSIGWAMNYTKKLVGNEQSSNNNSKNSSPSTTYNNSTTTSPINNNTFKSTNSNTTSKSSFQVSSSSSTSKSNNNGWEEDDEFDVPPVKSKPTNNNSKNSSKNKVHNSDDDNDDDDDDEEEKPRYTTKKEDLPKMVTKPSTTTGTTSKPAKGGLVLKKPETIKPNTLVVDDNGWDNNDDFEIPPPTSSKKQSTSILPTSTTSKKSVNKIATEGWEDWSD</sequence>
<dbReference type="SUPFAM" id="SSF56112">
    <property type="entry name" value="Protein kinase-like (PK-like)"/>
    <property type="match status" value="1"/>
</dbReference>
<feature type="region of interest" description="Disordered" evidence="1">
    <location>
        <begin position="541"/>
        <end position="566"/>
    </location>
</feature>
<dbReference type="Gene3D" id="1.10.510.10">
    <property type="entry name" value="Transferase(Phosphotransferase) domain 1"/>
    <property type="match status" value="1"/>
</dbReference>
<dbReference type="GO" id="GO:0004672">
    <property type="term" value="F:protein kinase activity"/>
    <property type="evidence" value="ECO:0007669"/>
    <property type="project" value="InterPro"/>
</dbReference>
<dbReference type="AlphaFoldDB" id="A0A151ZHX3"/>
<feature type="region of interest" description="Disordered" evidence="1">
    <location>
        <begin position="587"/>
        <end position="789"/>
    </location>
</feature>
<dbReference type="InterPro" id="IPR011009">
    <property type="entry name" value="Kinase-like_dom_sf"/>
</dbReference>
<dbReference type="InParanoid" id="A0A151ZHX3"/>
<dbReference type="FunCoup" id="A0A151ZHX3">
    <property type="interactions" value="876"/>
</dbReference>
<accession>A0A151ZHX3</accession>
<feature type="compositionally biased region" description="Polar residues" evidence="1">
    <location>
        <begin position="765"/>
        <end position="774"/>
    </location>
</feature>
<gene>
    <name evidence="3" type="ORF">DLAC_04973</name>
</gene>
<dbReference type="OrthoDB" id="447103at2759"/>
<dbReference type="InterPro" id="IPR011989">
    <property type="entry name" value="ARM-like"/>
</dbReference>
<comment type="caution">
    <text evidence="3">The sequence shown here is derived from an EMBL/GenBank/DDBJ whole genome shotgun (WGS) entry which is preliminary data.</text>
</comment>
<dbReference type="OMA" id="NDTSWAG"/>
<dbReference type="PROSITE" id="PS50011">
    <property type="entry name" value="PROTEIN_KINASE_DOM"/>
    <property type="match status" value="1"/>
</dbReference>
<name>A0A151ZHX3_TIELA</name>
<evidence type="ECO:0000256" key="1">
    <source>
        <dbReference type="SAM" id="MobiDB-lite"/>
    </source>
</evidence>
<dbReference type="InterPro" id="IPR016024">
    <property type="entry name" value="ARM-type_fold"/>
</dbReference>
<feature type="domain" description="Protein kinase" evidence="2">
    <location>
        <begin position="1"/>
        <end position="268"/>
    </location>
</feature>
<dbReference type="SMART" id="SM00220">
    <property type="entry name" value="S_TKc"/>
    <property type="match status" value="1"/>
</dbReference>
<feature type="compositionally biased region" description="Low complexity" evidence="1">
    <location>
        <begin position="543"/>
        <end position="555"/>
    </location>
</feature>
<dbReference type="PANTHER" id="PTHR12984:SF3">
    <property type="entry name" value="N-TERMINAL KINASE-LIKE PROTEIN"/>
    <property type="match status" value="1"/>
</dbReference>
<feature type="compositionally biased region" description="Acidic residues" evidence="1">
    <location>
        <begin position="742"/>
        <end position="751"/>
    </location>
</feature>
<keyword evidence="4" id="KW-1185">Reference proteome</keyword>
<dbReference type="InterPro" id="IPR000719">
    <property type="entry name" value="Prot_kinase_dom"/>
</dbReference>
<protein>
    <recommendedName>
        <fullName evidence="2">Protein kinase domain-containing protein</fullName>
    </recommendedName>
</protein>